<dbReference type="PANTHER" id="PTHR30514:SF18">
    <property type="entry name" value="RPIR-FAMILY TRANSCRIPTIONAL REGULATOR"/>
    <property type="match status" value="1"/>
</dbReference>
<dbReference type="EMBL" id="BMYK01000041">
    <property type="protein sequence ID" value="GHD02858.1"/>
    <property type="molecule type" value="Genomic_DNA"/>
</dbReference>
<dbReference type="SUPFAM" id="SSF46689">
    <property type="entry name" value="Homeodomain-like"/>
    <property type="match status" value="1"/>
</dbReference>
<dbReference type="Gene3D" id="1.10.10.10">
    <property type="entry name" value="Winged helix-like DNA-binding domain superfamily/Winged helix DNA-binding domain"/>
    <property type="match status" value="1"/>
</dbReference>
<dbReference type="InterPro" id="IPR036388">
    <property type="entry name" value="WH-like_DNA-bd_sf"/>
</dbReference>
<keyword evidence="3" id="KW-1185">Reference proteome</keyword>
<evidence type="ECO:0000259" key="1">
    <source>
        <dbReference type="PROSITE" id="PS51071"/>
    </source>
</evidence>
<dbReference type="InterPro" id="IPR009057">
    <property type="entry name" value="Homeodomain-like_sf"/>
</dbReference>
<accession>A0ABQ3GFH1</accession>
<feature type="domain" description="HTH rpiR-type" evidence="1">
    <location>
        <begin position="9"/>
        <end position="85"/>
    </location>
</feature>
<protein>
    <recommendedName>
        <fullName evidence="1">HTH rpiR-type domain-containing protein</fullName>
    </recommendedName>
</protein>
<proteinExistence type="predicted"/>
<dbReference type="Proteomes" id="UP000626210">
    <property type="component" value="Unassembled WGS sequence"/>
</dbReference>
<sequence length="292" mass="30816">MPAHDDSSVSFLARIRALLDQLPPTEQRLGRFILDFPGELASYSASELAALVGVSNASVTRFVQRLGYASYEEARRHARDQRSAGSPLYLAPRPAGTPGGGMAAHAQAAQDNIAATLRGLDDARLDAIAQAMAQARAVWFLGFRNNRSFAAYLRWQLAQVLPRTQVLPGPGETLAEYAVDIAAGDVLVVFALRRSPAVAADFARHAAQSGAQVVFVTEPSSAEGAGARWLLHCHTAAPGPLDSHVAPMLLCELLATRTLQAAGAAGRQRLAGVEAAHAALGELRTAPRGDDA</sequence>
<gene>
    <name evidence="2" type="ORF">GCM10007320_62440</name>
</gene>
<dbReference type="Gene3D" id="3.40.50.10490">
    <property type="entry name" value="Glucose-6-phosphate isomerase like protein, domain 1"/>
    <property type="match status" value="1"/>
</dbReference>
<dbReference type="InterPro" id="IPR000281">
    <property type="entry name" value="HTH_RpiR"/>
</dbReference>
<dbReference type="InterPro" id="IPR047640">
    <property type="entry name" value="RpiR-like"/>
</dbReference>
<dbReference type="InterPro" id="IPR046348">
    <property type="entry name" value="SIS_dom_sf"/>
</dbReference>
<comment type="caution">
    <text evidence="2">The sequence shown here is derived from an EMBL/GenBank/DDBJ whole genome shotgun (WGS) entry which is preliminary data.</text>
</comment>
<evidence type="ECO:0000313" key="2">
    <source>
        <dbReference type="EMBL" id="GHD02858.1"/>
    </source>
</evidence>
<reference evidence="3" key="1">
    <citation type="journal article" date="2019" name="Int. J. Syst. Evol. Microbiol.">
        <title>The Global Catalogue of Microorganisms (GCM) 10K type strain sequencing project: providing services to taxonomists for standard genome sequencing and annotation.</title>
        <authorList>
            <consortium name="The Broad Institute Genomics Platform"/>
            <consortium name="The Broad Institute Genome Sequencing Center for Infectious Disease"/>
            <person name="Wu L."/>
            <person name="Ma J."/>
        </authorList>
    </citation>
    <scope>NUCLEOTIDE SEQUENCE [LARGE SCALE GENOMIC DNA]</scope>
    <source>
        <strain evidence="3">KCTC 23314</strain>
    </source>
</reference>
<dbReference type="RefSeq" id="WP_189690760.1">
    <property type="nucleotide sequence ID" value="NZ_BMYK01000041.1"/>
</dbReference>
<dbReference type="SUPFAM" id="SSF53697">
    <property type="entry name" value="SIS domain"/>
    <property type="match status" value="1"/>
</dbReference>
<dbReference type="PANTHER" id="PTHR30514">
    <property type="entry name" value="GLUCOKINASE"/>
    <property type="match status" value="1"/>
</dbReference>
<evidence type="ECO:0000313" key="3">
    <source>
        <dbReference type="Proteomes" id="UP000626210"/>
    </source>
</evidence>
<dbReference type="Pfam" id="PF01418">
    <property type="entry name" value="HTH_6"/>
    <property type="match status" value="1"/>
</dbReference>
<organism evidence="2 3">
    <name type="scientific">Pseudorhodoferax aquiterrae</name>
    <dbReference type="NCBI Taxonomy" id="747304"/>
    <lineage>
        <taxon>Bacteria</taxon>
        <taxon>Pseudomonadati</taxon>
        <taxon>Pseudomonadota</taxon>
        <taxon>Betaproteobacteria</taxon>
        <taxon>Burkholderiales</taxon>
        <taxon>Comamonadaceae</taxon>
    </lineage>
</organism>
<dbReference type="PROSITE" id="PS51071">
    <property type="entry name" value="HTH_RPIR"/>
    <property type="match status" value="1"/>
</dbReference>
<name>A0ABQ3GFH1_9BURK</name>